<organism evidence="2 3">
    <name type="scientific">Moorena producens PAL-8-15-08-1</name>
    <dbReference type="NCBI Taxonomy" id="1458985"/>
    <lineage>
        <taxon>Bacteria</taxon>
        <taxon>Bacillati</taxon>
        <taxon>Cyanobacteriota</taxon>
        <taxon>Cyanophyceae</taxon>
        <taxon>Coleofasciculales</taxon>
        <taxon>Coleofasciculaceae</taxon>
        <taxon>Moorena</taxon>
    </lineage>
</organism>
<sequence length="124" mass="13998">MWLVPGRSAIADLVGCVNDSVTHRNQTQAKPTSNPPLTPPRRGTGEGTEEGNIPNSNNSINKNQETKMSTIKVSDARLNSLYNQNPDFDILQFNFRNGQADKLNWDNLERETTLDLLKKYQRLL</sequence>
<evidence type="ECO:0000313" key="3">
    <source>
        <dbReference type="Proteomes" id="UP000177870"/>
    </source>
</evidence>
<protein>
    <submittedName>
        <fullName evidence="2">Uncharacterized protein</fullName>
    </submittedName>
</protein>
<feature type="region of interest" description="Disordered" evidence="1">
    <location>
        <begin position="22"/>
        <end position="66"/>
    </location>
</feature>
<evidence type="ECO:0000256" key="1">
    <source>
        <dbReference type="SAM" id="MobiDB-lite"/>
    </source>
</evidence>
<dbReference type="EMBL" id="CP017599">
    <property type="protein sequence ID" value="AOX01983.1"/>
    <property type="molecule type" value="Genomic_DNA"/>
</dbReference>
<accession>A0A1D8TWR5</accession>
<reference evidence="3" key="1">
    <citation type="submission" date="2016-10" db="EMBL/GenBank/DDBJ databases">
        <title>Comparative genomics uncovers the prolific and rare metabolic potential of the cyanobacterial genus Moorea.</title>
        <authorList>
            <person name="Leao T."/>
            <person name="Castelao G."/>
            <person name="Korobeynikov A."/>
            <person name="Monroe E.A."/>
            <person name="Podell S."/>
            <person name="Glukhov E."/>
            <person name="Allen E."/>
            <person name="Gerwick W.H."/>
            <person name="Gerwick L."/>
        </authorList>
    </citation>
    <scope>NUCLEOTIDE SEQUENCE [LARGE SCALE GENOMIC DNA]</scope>
    <source>
        <strain evidence="3">PAL-8-15-08-1</strain>
    </source>
</reference>
<dbReference type="STRING" id="1458985.BJP34_23405"/>
<dbReference type="AlphaFoldDB" id="A0A1D8TWR5"/>
<name>A0A1D8TWR5_9CYAN</name>
<feature type="compositionally biased region" description="Polar residues" evidence="1">
    <location>
        <begin position="22"/>
        <end position="32"/>
    </location>
</feature>
<dbReference type="Proteomes" id="UP000177870">
    <property type="component" value="Chromosome"/>
</dbReference>
<dbReference type="KEGG" id="mpro:BJP34_23405"/>
<proteinExistence type="predicted"/>
<gene>
    <name evidence="2" type="ORF">BJP34_23405</name>
</gene>
<feature type="compositionally biased region" description="Low complexity" evidence="1">
    <location>
        <begin position="50"/>
        <end position="63"/>
    </location>
</feature>
<evidence type="ECO:0000313" key="2">
    <source>
        <dbReference type="EMBL" id="AOX01983.1"/>
    </source>
</evidence>